<dbReference type="RefSeq" id="WP_051749913.1">
    <property type="nucleotide sequence ID" value="NZ_JFHR01000067.1"/>
</dbReference>
<organism evidence="2 3">
    <name type="scientific">Sphingobium chlorophenolicum</name>
    <dbReference type="NCBI Taxonomy" id="46429"/>
    <lineage>
        <taxon>Bacteria</taxon>
        <taxon>Pseudomonadati</taxon>
        <taxon>Pseudomonadota</taxon>
        <taxon>Alphaproteobacteria</taxon>
        <taxon>Sphingomonadales</taxon>
        <taxon>Sphingomonadaceae</taxon>
        <taxon>Sphingobium</taxon>
    </lineage>
</organism>
<dbReference type="eggNOG" id="ENOG5030R87">
    <property type="taxonomic scope" value="Bacteria"/>
</dbReference>
<evidence type="ECO:0000259" key="1">
    <source>
        <dbReference type="Pfam" id="PF24720"/>
    </source>
</evidence>
<dbReference type="Pfam" id="PF24720">
    <property type="entry name" value="DUF7673"/>
    <property type="match status" value="1"/>
</dbReference>
<evidence type="ECO:0000313" key="2">
    <source>
        <dbReference type="EMBL" id="KEQ51708.1"/>
    </source>
</evidence>
<dbReference type="PATRIC" id="fig|46429.4.peg.4031"/>
<proteinExistence type="predicted"/>
<comment type="caution">
    <text evidence="2">The sequence shown here is derived from an EMBL/GenBank/DDBJ whole genome shotgun (WGS) entry which is preliminary data.</text>
</comment>
<protein>
    <recommendedName>
        <fullName evidence="1">DUF7673 domain-containing protein</fullName>
    </recommendedName>
</protein>
<dbReference type="OrthoDB" id="7276762at2"/>
<dbReference type="Proteomes" id="UP000028411">
    <property type="component" value="Unassembled WGS sequence"/>
</dbReference>
<feature type="domain" description="DUF7673" evidence="1">
    <location>
        <begin position="31"/>
        <end position="118"/>
    </location>
</feature>
<reference evidence="2 3" key="1">
    <citation type="submission" date="2014-02" db="EMBL/GenBank/DDBJ databases">
        <title>Whole genome sequence of Sphingobium chlorophenolicum NBRC 16172.</title>
        <authorList>
            <person name="Gan H.M."/>
            <person name="Gan H.Y."/>
            <person name="Chew T.H."/>
            <person name="Savka M.A."/>
        </authorList>
    </citation>
    <scope>NUCLEOTIDE SEQUENCE [LARGE SCALE GENOMIC DNA]</scope>
    <source>
        <strain evidence="2 3">NBRC 16172</strain>
    </source>
</reference>
<name>A0A081R935_SPHCR</name>
<dbReference type="EMBL" id="JFHR01000067">
    <property type="protein sequence ID" value="KEQ51708.1"/>
    <property type="molecule type" value="Genomic_DNA"/>
</dbReference>
<dbReference type="InterPro" id="IPR056090">
    <property type="entry name" value="DUF7673"/>
</dbReference>
<gene>
    <name evidence="2" type="ORF">BV95_04042</name>
</gene>
<sequence>MSGGGHDRAEAATPPQRRPIIQAVSFDEVGAAIGRLLAIAMPPTRAAETGASGKVADFLLAWWNGDECGHFPILHLCNLDAVIAEDMLTIMAWLAQEPTTYADAWGYRDAMGDLWVRYRGDPAESV</sequence>
<evidence type="ECO:0000313" key="3">
    <source>
        <dbReference type="Proteomes" id="UP000028411"/>
    </source>
</evidence>
<dbReference type="AlphaFoldDB" id="A0A081R935"/>
<accession>A0A081R935</accession>